<gene>
    <name evidence="2" type="ORF">DFR76_10718</name>
</gene>
<organism evidence="2 3">
    <name type="scientific">Nocardia pseudobrasiliensis</name>
    <dbReference type="NCBI Taxonomy" id="45979"/>
    <lineage>
        <taxon>Bacteria</taxon>
        <taxon>Bacillati</taxon>
        <taxon>Actinomycetota</taxon>
        <taxon>Actinomycetes</taxon>
        <taxon>Mycobacteriales</taxon>
        <taxon>Nocardiaceae</taxon>
        <taxon>Nocardia</taxon>
    </lineage>
</organism>
<proteinExistence type="predicted"/>
<sequence length="178" mass="18927">MSGVIMSRLVSDDGRSVTIRVDKPSLVPGGGAVCAFGIDGGAASSAYGSDELAALYRALIQIGTLLAQANQDFERVRFVGAAELGFPNRAADRTLCAPDMNDVVAARMVSHKGRHHMIIIGTPYRPSGQELALCPFRVDDRPLTMAGGWDGVHALLTAVRMIGAWLQLPQNWPLSTAP</sequence>
<dbReference type="InterPro" id="IPR054241">
    <property type="entry name" value="DUF6968"/>
</dbReference>
<dbReference type="STRING" id="1210086.GCA_001613105_02557"/>
<dbReference type="RefSeq" id="WP_147287981.1">
    <property type="nucleotide sequence ID" value="NZ_QQBC01000007.1"/>
</dbReference>
<dbReference type="EMBL" id="QQBC01000007">
    <property type="protein sequence ID" value="RDI64643.1"/>
    <property type="molecule type" value="Genomic_DNA"/>
</dbReference>
<name>A0A370I1N5_9NOCA</name>
<keyword evidence="3" id="KW-1185">Reference proteome</keyword>
<comment type="caution">
    <text evidence="2">The sequence shown here is derived from an EMBL/GenBank/DDBJ whole genome shotgun (WGS) entry which is preliminary data.</text>
</comment>
<protein>
    <recommendedName>
        <fullName evidence="1">DUF6968 domain-containing protein</fullName>
    </recommendedName>
</protein>
<reference evidence="2 3" key="1">
    <citation type="submission" date="2018-07" db="EMBL/GenBank/DDBJ databases">
        <title>Genomic Encyclopedia of Type Strains, Phase IV (KMG-IV): sequencing the most valuable type-strain genomes for metagenomic binning, comparative biology and taxonomic classification.</title>
        <authorList>
            <person name="Goeker M."/>
        </authorList>
    </citation>
    <scope>NUCLEOTIDE SEQUENCE [LARGE SCALE GENOMIC DNA]</scope>
    <source>
        <strain evidence="2 3">DSM 44290</strain>
    </source>
</reference>
<evidence type="ECO:0000259" key="1">
    <source>
        <dbReference type="Pfam" id="PF22302"/>
    </source>
</evidence>
<dbReference type="Pfam" id="PF22302">
    <property type="entry name" value="DUF6968"/>
    <property type="match status" value="1"/>
</dbReference>
<dbReference type="Proteomes" id="UP000254869">
    <property type="component" value="Unassembled WGS sequence"/>
</dbReference>
<dbReference type="AlphaFoldDB" id="A0A370I1N5"/>
<feature type="domain" description="DUF6968" evidence="1">
    <location>
        <begin position="11"/>
        <end position="87"/>
    </location>
</feature>
<accession>A0A370I1N5</accession>
<evidence type="ECO:0000313" key="3">
    <source>
        <dbReference type="Proteomes" id="UP000254869"/>
    </source>
</evidence>
<evidence type="ECO:0000313" key="2">
    <source>
        <dbReference type="EMBL" id="RDI64643.1"/>
    </source>
</evidence>